<keyword evidence="6" id="KW-0999">Mitochondrion inner membrane</keyword>
<evidence type="ECO:0000313" key="18">
    <source>
        <dbReference type="Proteomes" id="UP000014760"/>
    </source>
</evidence>
<evidence type="ECO:0000256" key="11">
    <source>
        <dbReference type="ARBA" id="ARBA00058619"/>
    </source>
</evidence>
<dbReference type="GO" id="GO:0005743">
    <property type="term" value="C:mitochondrial inner membrane"/>
    <property type="evidence" value="ECO:0007669"/>
    <property type="project" value="UniProtKB-SubCell"/>
</dbReference>
<evidence type="ECO:0000313" key="17">
    <source>
        <dbReference type="EnsemblMetazoa" id="CapteP174218"/>
    </source>
</evidence>
<dbReference type="EMBL" id="KB311652">
    <property type="protein sequence ID" value="ELT88873.1"/>
    <property type="molecule type" value="Genomic_DNA"/>
</dbReference>
<evidence type="ECO:0000256" key="15">
    <source>
        <dbReference type="RuleBase" id="RU000488"/>
    </source>
</evidence>
<keyword evidence="5" id="KW-0677">Repeat</keyword>
<dbReference type="InterPro" id="IPR023395">
    <property type="entry name" value="MCP_dom_sf"/>
</dbReference>
<reference evidence="16 18" key="2">
    <citation type="journal article" date="2013" name="Nature">
        <title>Insights into bilaterian evolution from three spiralian genomes.</title>
        <authorList>
            <person name="Simakov O."/>
            <person name="Marletaz F."/>
            <person name="Cho S.J."/>
            <person name="Edsinger-Gonzales E."/>
            <person name="Havlak P."/>
            <person name="Hellsten U."/>
            <person name="Kuo D.H."/>
            <person name="Larsson T."/>
            <person name="Lv J."/>
            <person name="Arendt D."/>
            <person name="Savage R."/>
            <person name="Osoegawa K."/>
            <person name="de Jong P."/>
            <person name="Grimwood J."/>
            <person name="Chapman J.A."/>
            <person name="Shapiro H."/>
            <person name="Aerts A."/>
            <person name="Otillar R.P."/>
            <person name="Terry A.Y."/>
            <person name="Boore J.L."/>
            <person name="Grigoriev I.V."/>
            <person name="Lindberg D.R."/>
            <person name="Seaver E.C."/>
            <person name="Weisblat D.A."/>
            <person name="Putnam N.H."/>
            <person name="Rokhsar D.S."/>
        </authorList>
    </citation>
    <scope>NUCLEOTIDE SEQUENCE</scope>
    <source>
        <strain evidence="16 18">I ESC-2004</strain>
    </source>
</reference>
<proteinExistence type="inferred from homology"/>
<comment type="subcellular location">
    <subcellularLocation>
        <location evidence="1">Mitochondrion inner membrane</location>
        <topology evidence="1">Multi-pass membrane protein</topology>
    </subcellularLocation>
</comment>
<dbReference type="InterPro" id="IPR044712">
    <property type="entry name" value="SLC25A32-like"/>
</dbReference>
<feature type="repeat" description="Solcar" evidence="14">
    <location>
        <begin position="130"/>
        <end position="227"/>
    </location>
</feature>
<reference evidence="18" key="1">
    <citation type="submission" date="2012-12" db="EMBL/GenBank/DDBJ databases">
        <authorList>
            <person name="Hellsten U."/>
            <person name="Grimwood J."/>
            <person name="Chapman J.A."/>
            <person name="Shapiro H."/>
            <person name="Aerts A."/>
            <person name="Otillar R.P."/>
            <person name="Terry A.Y."/>
            <person name="Boore J.L."/>
            <person name="Simakov O."/>
            <person name="Marletaz F."/>
            <person name="Cho S.-J."/>
            <person name="Edsinger-Gonzales E."/>
            <person name="Havlak P."/>
            <person name="Kuo D.-H."/>
            <person name="Larsson T."/>
            <person name="Lv J."/>
            <person name="Arendt D."/>
            <person name="Savage R."/>
            <person name="Osoegawa K."/>
            <person name="de Jong P."/>
            <person name="Lindberg D.R."/>
            <person name="Seaver E.C."/>
            <person name="Weisblat D.A."/>
            <person name="Putnam N.H."/>
            <person name="Grigoriev I.V."/>
            <person name="Rokhsar D.S."/>
        </authorList>
    </citation>
    <scope>NUCLEOTIDE SEQUENCE</scope>
    <source>
        <strain evidence="18">I ESC-2004</strain>
    </source>
</reference>
<dbReference type="PRINTS" id="PR00926">
    <property type="entry name" value="MITOCARRIER"/>
</dbReference>
<organism evidence="16">
    <name type="scientific">Capitella teleta</name>
    <name type="common">Polychaete worm</name>
    <dbReference type="NCBI Taxonomy" id="283909"/>
    <lineage>
        <taxon>Eukaryota</taxon>
        <taxon>Metazoa</taxon>
        <taxon>Spiralia</taxon>
        <taxon>Lophotrochozoa</taxon>
        <taxon>Annelida</taxon>
        <taxon>Polychaeta</taxon>
        <taxon>Sedentaria</taxon>
        <taxon>Scolecida</taxon>
        <taxon>Capitellidae</taxon>
        <taxon>Capitella</taxon>
    </lineage>
</organism>
<evidence type="ECO:0000256" key="8">
    <source>
        <dbReference type="ARBA" id="ARBA00023128"/>
    </source>
</evidence>
<dbReference type="OMA" id="TTVWKHE"/>
<dbReference type="HOGENOM" id="CLU_015166_6_4_1"/>
<reference evidence="17" key="3">
    <citation type="submission" date="2015-06" db="UniProtKB">
        <authorList>
            <consortium name="EnsemblMetazoa"/>
        </authorList>
    </citation>
    <scope>IDENTIFICATION</scope>
</reference>
<accession>R7T6D9</accession>
<evidence type="ECO:0000256" key="1">
    <source>
        <dbReference type="ARBA" id="ARBA00004448"/>
    </source>
</evidence>
<gene>
    <name evidence="16" type="ORF">CAPTEDRAFT_174218</name>
</gene>
<keyword evidence="7" id="KW-1133">Transmembrane helix</keyword>
<evidence type="ECO:0000256" key="6">
    <source>
        <dbReference type="ARBA" id="ARBA00022792"/>
    </source>
</evidence>
<evidence type="ECO:0000256" key="4">
    <source>
        <dbReference type="ARBA" id="ARBA00022692"/>
    </source>
</evidence>
<evidence type="ECO:0000256" key="12">
    <source>
        <dbReference type="ARBA" id="ARBA00070508"/>
    </source>
</evidence>
<dbReference type="FunCoup" id="R7T6D9">
    <property type="interactions" value="2290"/>
</dbReference>
<dbReference type="FunFam" id="1.50.40.10:FF:000025">
    <property type="entry name" value="mitochondrial folate transporter/carrier"/>
    <property type="match status" value="1"/>
</dbReference>
<evidence type="ECO:0000256" key="14">
    <source>
        <dbReference type="PROSITE-ProRule" id="PRU00282"/>
    </source>
</evidence>
<dbReference type="EnsemblMetazoa" id="CapteT174218">
    <property type="protein sequence ID" value="CapteP174218"/>
    <property type="gene ID" value="CapteG174218"/>
</dbReference>
<dbReference type="EMBL" id="AMQN01015143">
    <property type="status" value="NOT_ANNOTATED_CDS"/>
    <property type="molecule type" value="Genomic_DNA"/>
</dbReference>
<dbReference type="InterPro" id="IPR002067">
    <property type="entry name" value="MCP"/>
</dbReference>
<keyword evidence="4 14" id="KW-0812">Transmembrane</keyword>
<evidence type="ECO:0000256" key="9">
    <source>
        <dbReference type="ARBA" id="ARBA00023136"/>
    </source>
</evidence>
<keyword evidence="8" id="KW-0496">Mitochondrion</keyword>
<comment type="function">
    <text evidence="11">Facilitates flavin adenine dinucleotide (FAD) translocation across the mitochondrial inner membrane into the mitochondrial matrix where it acts as a redox cofactor to assist flavoenzyme activities in fundamental metabolic processes including fatty acid beta-oxidation, amino acid and choline metabolism as well as mitochondrial electron transportation. In particular, provides FAD to DLD dehydrogenase of the glycine cleavage system, part of mitochondrial one-carbon metabolic pathway involved in neural tube closure in early embryogenesis.</text>
</comment>
<name>R7T6D9_CAPTE</name>
<keyword evidence="18" id="KW-1185">Reference proteome</keyword>
<comment type="catalytic activity">
    <reaction evidence="10">
        <text>FAD(in) = FAD(out)</text>
        <dbReference type="Rhea" id="RHEA:76535"/>
        <dbReference type="ChEBI" id="CHEBI:57692"/>
    </reaction>
</comment>
<comment type="similarity">
    <text evidence="2 15">Belongs to the mitochondrial carrier (TC 2.A.29) family.</text>
</comment>
<feature type="repeat" description="Solcar" evidence="14">
    <location>
        <begin position="24"/>
        <end position="120"/>
    </location>
</feature>
<keyword evidence="3 15" id="KW-0813">Transport</keyword>
<evidence type="ECO:0000256" key="10">
    <source>
        <dbReference type="ARBA" id="ARBA00050907"/>
    </source>
</evidence>
<dbReference type="PROSITE" id="PS50920">
    <property type="entry name" value="SOLCAR"/>
    <property type="match status" value="3"/>
</dbReference>
<feature type="repeat" description="Solcar" evidence="14">
    <location>
        <begin position="240"/>
        <end position="324"/>
    </location>
</feature>
<dbReference type="GO" id="GO:0015215">
    <property type="term" value="F:nucleotide transmembrane transporter activity"/>
    <property type="evidence" value="ECO:0007669"/>
    <property type="project" value="UniProtKB-ARBA"/>
</dbReference>
<keyword evidence="9 14" id="KW-0472">Membrane</keyword>
<dbReference type="PANTHER" id="PTHR45683">
    <property type="entry name" value="MITOCHONDRIAL NICOTINAMIDE ADENINE DINUCLEOTIDE TRANSPORTER 1-RELATED-RELATED"/>
    <property type="match status" value="1"/>
</dbReference>
<evidence type="ECO:0000256" key="2">
    <source>
        <dbReference type="ARBA" id="ARBA00006375"/>
    </source>
</evidence>
<dbReference type="Proteomes" id="UP000014760">
    <property type="component" value="Unassembled WGS sequence"/>
</dbReference>
<dbReference type="AlphaFoldDB" id="R7T6D9"/>
<dbReference type="STRING" id="283909.R7T6D9"/>
<evidence type="ECO:0000256" key="3">
    <source>
        <dbReference type="ARBA" id="ARBA00022448"/>
    </source>
</evidence>
<dbReference type="Gene3D" id="1.50.40.10">
    <property type="entry name" value="Mitochondrial carrier domain"/>
    <property type="match status" value="1"/>
</dbReference>
<dbReference type="SUPFAM" id="SSF103506">
    <property type="entry name" value="Mitochondrial carrier"/>
    <property type="match status" value="1"/>
</dbReference>
<dbReference type="OrthoDB" id="428293at2759"/>
<protein>
    <recommendedName>
        <fullName evidence="12">Solute carrier family 25 member 32</fullName>
    </recommendedName>
    <alternativeName>
        <fullName evidence="13">Mitochondrial FAD transporter</fullName>
    </alternativeName>
</protein>
<dbReference type="GO" id="GO:0015711">
    <property type="term" value="P:organic anion transport"/>
    <property type="evidence" value="ECO:0007669"/>
    <property type="project" value="UniProtKB-ARBA"/>
</dbReference>
<dbReference type="InterPro" id="IPR018108">
    <property type="entry name" value="MCP_transmembrane"/>
</dbReference>
<sequence length="330" mass="36846">MAPISSHSVVEPSLPVPRISLFSHVRWQDLAAGVSGGVVSTLVLHPLDLIKVRFQVNEGPVGSSSIPTERPQYRGTLDAARSIIRQNGIRGLYQGVTPNVAGAGASWGFYFFFYNAIKNYMQNGDATQALGPEKHMLAAAEAGVATLLITNPIWVAKTRLCLQYDQARLPSGSAALQTHQYRGMVDCLVKTYKFEGLRGLYKGLTPGLFGVSHGSLQFMAYEELKKQYNQYRNVPVNYKLSSWEYIAFAALSKVFAATATYPYQVVRSRLQDQHRQYSGVKEVIRMTWRGEGWRGFFKGLSPYLCHVTPNICIVFLIYEHMTHNNRTPAS</sequence>
<evidence type="ECO:0000256" key="7">
    <source>
        <dbReference type="ARBA" id="ARBA00022989"/>
    </source>
</evidence>
<evidence type="ECO:0000256" key="5">
    <source>
        <dbReference type="ARBA" id="ARBA00022737"/>
    </source>
</evidence>
<evidence type="ECO:0000313" key="16">
    <source>
        <dbReference type="EMBL" id="ELT88873.1"/>
    </source>
</evidence>
<dbReference type="Pfam" id="PF00153">
    <property type="entry name" value="Mito_carr"/>
    <property type="match status" value="3"/>
</dbReference>
<evidence type="ECO:0000256" key="13">
    <source>
        <dbReference type="ARBA" id="ARBA00079992"/>
    </source>
</evidence>